<dbReference type="GO" id="GO:0097524">
    <property type="term" value="C:sperm plasma membrane"/>
    <property type="evidence" value="ECO:0007669"/>
    <property type="project" value="TreeGrafter"/>
</dbReference>
<feature type="domain" description="AB hydrolase-1" evidence="2">
    <location>
        <begin position="169"/>
        <end position="421"/>
    </location>
</feature>
<dbReference type="GO" id="GO:0048240">
    <property type="term" value="P:sperm capacitation"/>
    <property type="evidence" value="ECO:0007669"/>
    <property type="project" value="TreeGrafter"/>
</dbReference>
<reference evidence="3 4" key="1">
    <citation type="journal article" date="2017" name="Curr. Biol.">
        <title>Genome architecture and evolution of a unichromosomal asexual nematode.</title>
        <authorList>
            <person name="Fradin H."/>
            <person name="Zegar C."/>
            <person name="Gutwein M."/>
            <person name="Lucas J."/>
            <person name="Kovtun M."/>
            <person name="Corcoran D."/>
            <person name="Baugh L.R."/>
            <person name="Kiontke K."/>
            <person name="Gunsalus K."/>
            <person name="Fitch D.H."/>
            <person name="Piano F."/>
        </authorList>
    </citation>
    <scope>NUCLEOTIDE SEQUENCE [LARGE SCALE GENOMIC DNA]</scope>
    <source>
        <strain evidence="3">PF1309</strain>
    </source>
</reference>
<dbReference type="PANTHER" id="PTHR10794:SF45">
    <property type="entry name" value="MONOACYLGLYCEROL LIPASE ABHD2"/>
    <property type="match status" value="1"/>
</dbReference>
<dbReference type="GO" id="GO:0043401">
    <property type="term" value="P:steroid hormone receptor signaling pathway"/>
    <property type="evidence" value="ECO:0007669"/>
    <property type="project" value="TreeGrafter"/>
</dbReference>
<dbReference type="GO" id="GO:0008126">
    <property type="term" value="F:acetylesterase activity"/>
    <property type="evidence" value="ECO:0007669"/>
    <property type="project" value="TreeGrafter"/>
</dbReference>
<dbReference type="GO" id="GO:0051792">
    <property type="term" value="P:medium-chain fatty acid biosynthetic process"/>
    <property type="evidence" value="ECO:0007669"/>
    <property type="project" value="TreeGrafter"/>
</dbReference>
<dbReference type="OrthoDB" id="5954035at2759"/>
<protein>
    <recommendedName>
        <fullName evidence="2">AB hydrolase-1 domain-containing protein</fullName>
    </recommendedName>
</protein>
<dbReference type="GO" id="GO:0046464">
    <property type="term" value="P:acylglycerol catabolic process"/>
    <property type="evidence" value="ECO:0007669"/>
    <property type="project" value="TreeGrafter"/>
</dbReference>
<gene>
    <name evidence="3" type="ORF">WR25_25900</name>
</gene>
<comment type="similarity">
    <text evidence="1">Belongs to the AB hydrolase superfamily. AB hydrolase 4 family.</text>
</comment>
<keyword evidence="4" id="KW-1185">Reference proteome</keyword>
<dbReference type="EMBL" id="LIAE01007321">
    <property type="protein sequence ID" value="PAV80083.1"/>
    <property type="molecule type" value="Genomic_DNA"/>
</dbReference>
<dbReference type="Proteomes" id="UP000218231">
    <property type="component" value="Unassembled WGS sequence"/>
</dbReference>
<dbReference type="STRING" id="2018661.A0A2A2L1V0"/>
<comment type="caution">
    <text evidence="3">The sequence shown here is derived from an EMBL/GenBank/DDBJ whole genome shotgun (WGS) entry which is preliminary data.</text>
</comment>
<evidence type="ECO:0000313" key="4">
    <source>
        <dbReference type="Proteomes" id="UP000218231"/>
    </source>
</evidence>
<organism evidence="3 4">
    <name type="scientific">Diploscapter pachys</name>
    <dbReference type="NCBI Taxonomy" id="2018661"/>
    <lineage>
        <taxon>Eukaryota</taxon>
        <taxon>Metazoa</taxon>
        <taxon>Ecdysozoa</taxon>
        <taxon>Nematoda</taxon>
        <taxon>Chromadorea</taxon>
        <taxon>Rhabditida</taxon>
        <taxon>Rhabditina</taxon>
        <taxon>Rhabditomorpha</taxon>
        <taxon>Rhabditoidea</taxon>
        <taxon>Rhabditidae</taxon>
        <taxon>Diploscapter</taxon>
    </lineage>
</organism>
<dbReference type="GO" id="GO:0036126">
    <property type="term" value="C:sperm flagellum"/>
    <property type="evidence" value="ECO:0007669"/>
    <property type="project" value="TreeGrafter"/>
</dbReference>
<dbReference type="GO" id="GO:0051793">
    <property type="term" value="P:medium-chain fatty acid catabolic process"/>
    <property type="evidence" value="ECO:0007669"/>
    <property type="project" value="TreeGrafter"/>
</dbReference>
<accession>A0A2A2L1V0</accession>
<evidence type="ECO:0000256" key="1">
    <source>
        <dbReference type="ARBA" id="ARBA00010884"/>
    </source>
</evidence>
<dbReference type="InterPro" id="IPR029058">
    <property type="entry name" value="AB_hydrolase_fold"/>
</dbReference>
<evidence type="ECO:0000259" key="2">
    <source>
        <dbReference type="Pfam" id="PF00561"/>
    </source>
</evidence>
<dbReference type="PANTHER" id="PTHR10794">
    <property type="entry name" value="ABHYDROLASE DOMAIN-CONTAINING PROTEIN"/>
    <property type="match status" value="1"/>
</dbReference>
<name>A0A2A2L1V0_9BILA</name>
<evidence type="ECO:0000313" key="3">
    <source>
        <dbReference type="EMBL" id="PAV80083.1"/>
    </source>
</evidence>
<dbReference type="SUPFAM" id="SSF53474">
    <property type="entry name" value="alpha/beta-Hydrolases"/>
    <property type="match status" value="1"/>
</dbReference>
<dbReference type="Pfam" id="PF00561">
    <property type="entry name" value="Abhydrolase_1"/>
    <property type="match status" value="1"/>
</dbReference>
<proteinExistence type="inferred from homology"/>
<dbReference type="AlphaFoldDB" id="A0A2A2L1V0"/>
<dbReference type="Gene3D" id="3.40.50.1820">
    <property type="entry name" value="alpha/beta hydrolase"/>
    <property type="match status" value="1"/>
</dbReference>
<dbReference type="InterPro" id="IPR050960">
    <property type="entry name" value="AB_hydrolase_4_sf"/>
</dbReference>
<sequence>MINILGHIQLEYYAENCTTIDKTLYILWDYMSAPSLDSLNWDYWEIQPPSLPLPPPSIVVWAIVVGLILRFLHVLSACEAPKVTLKEKSKNGHMKQLINGITMLTQPYCPPSLWGRSGHIQTAAYGLLGHASLKRTYDQRVGIRLADGSTQTFDIFLPIVPHSSGKDVTLVLTPGIANSSESNYIRTCVHFAQENGYRCVVLNHMGALPDVKLTGNKIFSYGRTDEITAMMDWLMKEFPETKFINIGFSMGANIITKYLIQLDESKRNRFLMGLSVCMGYSATNSVKLYHDWENNRRAYNYIITENMKRLLRRNYDNAVGPYVADGIIDEQKLWAATSILSFDEHYSRRVHGFDSVESFYEWVDCLPHIPELQIPMIFLNAEDDPLVPQSLWQPVKDMASNHELLCFILTSHGGHLGFLEGGSLSPLSITWIDRFIVQMANAAIDTFSE</sequence>
<dbReference type="GO" id="GO:0047372">
    <property type="term" value="F:monoacylglycerol lipase activity"/>
    <property type="evidence" value="ECO:0007669"/>
    <property type="project" value="TreeGrafter"/>
</dbReference>
<dbReference type="InterPro" id="IPR000073">
    <property type="entry name" value="AB_hydrolase_1"/>
</dbReference>